<dbReference type="EMBL" id="VZUQ01000064">
    <property type="protein sequence ID" value="KAB1180344.1"/>
    <property type="molecule type" value="Genomic_DNA"/>
</dbReference>
<proteinExistence type="predicted"/>
<dbReference type="AlphaFoldDB" id="A0AAD3WV68"/>
<gene>
    <name evidence="1" type="ORF">F6450_11360</name>
</gene>
<protein>
    <submittedName>
        <fullName evidence="1">Uncharacterized protein</fullName>
    </submittedName>
</protein>
<dbReference type="RefSeq" id="WP_151182820.1">
    <property type="nucleotide sequence ID" value="NZ_VZUQ01000064.1"/>
</dbReference>
<evidence type="ECO:0000313" key="1">
    <source>
        <dbReference type="EMBL" id="KAB1180344.1"/>
    </source>
</evidence>
<name>A0AAD3WV68_PHODD</name>
<comment type="caution">
    <text evidence="1">The sequence shown here is derived from an EMBL/GenBank/DDBJ whole genome shotgun (WGS) entry which is preliminary data.</text>
</comment>
<organism evidence="1 2">
    <name type="scientific">Photobacterium damselae subsp. damselae</name>
    <name type="common">Listonella damsela</name>
    <dbReference type="NCBI Taxonomy" id="85581"/>
    <lineage>
        <taxon>Bacteria</taxon>
        <taxon>Pseudomonadati</taxon>
        <taxon>Pseudomonadota</taxon>
        <taxon>Gammaproteobacteria</taxon>
        <taxon>Vibrionales</taxon>
        <taxon>Vibrionaceae</taxon>
        <taxon>Photobacterium</taxon>
    </lineage>
</organism>
<dbReference type="Proteomes" id="UP000480943">
    <property type="component" value="Unassembled WGS sequence"/>
</dbReference>
<accession>A0AAD3WV68</accession>
<reference evidence="1 2" key="1">
    <citation type="submission" date="2019-09" db="EMBL/GenBank/DDBJ databases">
        <title>Photobacterium damselae subsp. damselae CDC-2227-81, a human clinical isolate.</title>
        <authorList>
            <person name="Osorio C.R."/>
        </authorList>
    </citation>
    <scope>NUCLEOTIDE SEQUENCE [LARGE SCALE GENOMIC DNA]</scope>
    <source>
        <strain evidence="1 2">CDC-2227-81</strain>
    </source>
</reference>
<sequence length="104" mass="12088">MVKKGVIVARYQFFCIPNTNRAKFTFVDMGSETFLEEKKQLLESGFEVEDDVIYASSKQEAIELFKSNYLYHLKEFNDASPVIGVYTFVSEIAKLLISIFRKKR</sequence>
<evidence type="ECO:0000313" key="2">
    <source>
        <dbReference type="Proteomes" id="UP000480943"/>
    </source>
</evidence>